<keyword evidence="1" id="KW-1133">Transmembrane helix</keyword>
<name>T2J539_CROWT</name>
<dbReference type="Proteomes" id="UP000018198">
    <property type="component" value="Unassembled WGS sequence"/>
</dbReference>
<reference evidence="2 3" key="1">
    <citation type="submission" date="2013-01" db="EMBL/GenBank/DDBJ databases">
        <authorList>
            <person name="Bench S."/>
        </authorList>
    </citation>
    <scope>NUCLEOTIDE SEQUENCE [LARGE SCALE GENOMIC DNA]</scope>
    <source>
        <strain evidence="2 3">WH 0401</strain>
    </source>
</reference>
<dbReference type="AlphaFoldDB" id="T2J539"/>
<evidence type="ECO:0000256" key="1">
    <source>
        <dbReference type="SAM" id="Phobius"/>
    </source>
</evidence>
<reference evidence="2 3" key="2">
    <citation type="submission" date="2013-09" db="EMBL/GenBank/DDBJ databases">
        <title>Whole genome comparison of six Crocosphaera watsonii strains with differing phenotypes.</title>
        <authorList>
            <person name="Bench S.R."/>
            <person name="Heller P."/>
            <person name="Frank I."/>
            <person name="Arciniega M."/>
            <person name="Shilova I.N."/>
            <person name="Zehr J.P."/>
        </authorList>
    </citation>
    <scope>NUCLEOTIDE SEQUENCE [LARGE SCALE GENOMIC DNA]</scope>
    <source>
        <strain evidence="2 3">WH 0401</strain>
    </source>
</reference>
<keyword evidence="1" id="KW-0812">Transmembrane</keyword>
<keyword evidence="1" id="KW-0472">Membrane</keyword>
<comment type="caution">
    <text evidence="2">The sequence shown here is derived from an EMBL/GenBank/DDBJ whole genome shotgun (WGS) entry which is preliminary data.</text>
</comment>
<protein>
    <submittedName>
        <fullName evidence="2">Uncharacterized protein</fullName>
    </submittedName>
</protein>
<dbReference type="EMBL" id="CAQM01000005">
    <property type="protein sequence ID" value="CCQ59617.1"/>
    <property type="molecule type" value="Genomic_DNA"/>
</dbReference>
<dbReference type="RefSeq" id="WP_021834306.1">
    <property type="nucleotide sequence ID" value="NZ_CAQM01000005.1"/>
</dbReference>
<proteinExistence type="predicted"/>
<organism evidence="2 3">
    <name type="scientific">Crocosphaera watsonii WH 0401</name>
    <dbReference type="NCBI Taxonomy" id="555881"/>
    <lineage>
        <taxon>Bacteria</taxon>
        <taxon>Bacillati</taxon>
        <taxon>Cyanobacteriota</taxon>
        <taxon>Cyanophyceae</taxon>
        <taxon>Oscillatoriophycideae</taxon>
        <taxon>Chroococcales</taxon>
        <taxon>Aphanothecaceae</taxon>
        <taxon>Crocosphaera</taxon>
    </lineage>
</organism>
<evidence type="ECO:0000313" key="3">
    <source>
        <dbReference type="Proteomes" id="UP000018198"/>
    </source>
</evidence>
<feature type="transmembrane region" description="Helical" evidence="1">
    <location>
        <begin position="44"/>
        <end position="65"/>
    </location>
</feature>
<evidence type="ECO:0000313" key="2">
    <source>
        <dbReference type="EMBL" id="CCQ59617.1"/>
    </source>
</evidence>
<accession>T2J539</accession>
<gene>
    <name evidence="2" type="ORF">CWATWH0401_736</name>
</gene>
<sequence>MSQQYPEKSASFKLVKRFFAGASAGTFLALIYWSYSIFTHSNPSIVQGIIGVAVLSITAGLIASFTSVDKLMNSLPWI</sequence>
<feature type="transmembrane region" description="Helical" evidence="1">
    <location>
        <begin position="18"/>
        <end position="38"/>
    </location>
</feature>